<accession>A0A8X8XUB7</accession>
<dbReference type="Proteomes" id="UP000298416">
    <property type="component" value="Unassembled WGS sequence"/>
</dbReference>
<keyword evidence="3" id="KW-1185">Reference proteome</keyword>
<comment type="caution">
    <text evidence="1">The sequence shown here is derived from an EMBL/GenBank/DDBJ whole genome shotgun (WGS) entry which is preliminary data.</text>
</comment>
<gene>
    <name evidence="1" type="ORF">SASPL_121440</name>
    <name evidence="2" type="ORF">SASPL_121442</name>
</gene>
<sequence length="108" mass="11875">MVFELTRGNIDNSSEMKQSMSYDTKILFYAEAYNWTSEQGVAVPVRSYSSLEHIDGCKEDLCSLNGCIAVANGSCLDNQGSVGVSREYVAARKIQTAYRAHAVCYPCS</sequence>
<organism evidence="1">
    <name type="scientific">Salvia splendens</name>
    <name type="common">Scarlet sage</name>
    <dbReference type="NCBI Taxonomy" id="180675"/>
    <lineage>
        <taxon>Eukaryota</taxon>
        <taxon>Viridiplantae</taxon>
        <taxon>Streptophyta</taxon>
        <taxon>Embryophyta</taxon>
        <taxon>Tracheophyta</taxon>
        <taxon>Spermatophyta</taxon>
        <taxon>Magnoliopsida</taxon>
        <taxon>eudicotyledons</taxon>
        <taxon>Gunneridae</taxon>
        <taxon>Pentapetalae</taxon>
        <taxon>asterids</taxon>
        <taxon>lamiids</taxon>
        <taxon>Lamiales</taxon>
        <taxon>Lamiaceae</taxon>
        <taxon>Nepetoideae</taxon>
        <taxon>Mentheae</taxon>
        <taxon>Salviinae</taxon>
        <taxon>Salvia</taxon>
        <taxon>Salvia subgen. Calosphace</taxon>
        <taxon>core Calosphace</taxon>
    </lineage>
</organism>
<dbReference type="EMBL" id="PNBA02000007">
    <property type="protein sequence ID" value="KAG6419226.1"/>
    <property type="molecule type" value="Genomic_DNA"/>
</dbReference>
<dbReference type="AlphaFoldDB" id="A0A8X8XUB7"/>
<evidence type="ECO:0000313" key="2">
    <source>
        <dbReference type="EMBL" id="KAG6419226.1"/>
    </source>
</evidence>
<evidence type="ECO:0000313" key="1">
    <source>
        <dbReference type="EMBL" id="KAG6419224.1"/>
    </source>
</evidence>
<evidence type="ECO:0000313" key="3">
    <source>
        <dbReference type="Proteomes" id="UP000298416"/>
    </source>
</evidence>
<reference evidence="1" key="2">
    <citation type="submission" date="2020-08" db="EMBL/GenBank/DDBJ databases">
        <title>Plant Genome Project.</title>
        <authorList>
            <person name="Zhang R.-G."/>
        </authorList>
    </citation>
    <scope>NUCLEOTIDE SEQUENCE</scope>
    <source>
        <strain evidence="1">Huo1</strain>
        <tissue evidence="1">Leaf</tissue>
    </source>
</reference>
<protein>
    <submittedName>
        <fullName evidence="1">Uncharacterized protein</fullName>
    </submittedName>
</protein>
<proteinExistence type="predicted"/>
<reference evidence="1" key="1">
    <citation type="submission" date="2018-01" db="EMBL/GenBank/DDBJ databases">
        <authorList>
            <person name="Mao J.F."/>
        </authorList>
    </citation>
    <scope>NUCLEOTIDE SEQUENCE</scope>
    <source>
        <strain evidence="1">Huo1</strain>
        <tissue evidence="1">Leaf</tissue>
    </source>
</reference>
<name>A0A8X8XUB7_SALSN</name>
<dbReference type="EMBL" id="PNBA02000007">
    <property type="protein sequence ID" value="KAG6419224.1"/>
    <property type="molecule type" value="Genomic_DNA"/>
</dbReference>